<dbReference type="KEGG" id="laq:GLA29479_3907"/>
<dbReference type="Proteomes" id="UP000060787">
    <property type="component" value="Chromosome"/>
</dbReference>
<evidence type="ECO:0000313" key="2">
    <source>
        <dbReference type="Proteomes" id="UP000060787"/>
    </source>
</evidence>
<dbReference type="PATRIC" id="fig|84531.7.peg.3829"/>
<organism evidence="1 2">
    <name type="scientific">Lysobacter antibioticus</name>
    <dbReference type="NCBI Taxonomy" id="84531"/>
    <lineage>
        <taxon>Bacteria</taxon>
        <taxon>Pseudomonadati</taxon>
        <taxon>Pseudomonadota</taxon>
        <taxon>Gammaproteobacteria</taxon>
        <taxon>Lysobacterales</taxon>
        <taxon>Lysobacteraceae</taxon>
        <taxon>Lysobacter</taxon>
    </lineage>
</organism>
<gene>
    <name evidence="1" type="ORF">LA76x_3607</name>
</gene>
<evidence type="ECO:0008006" key="3">
    <source>
        <dbReference type="Google" id="ProtNLM"/>
    </source>
</evidence>
<evidence type="ECO:0000313" key="1">
    <source>
        <dbReference type="EMBL" id="ALN81729.1"/>
    </source>
</evidence>
<protein>
    <recommendedName>
        <fullName evidence="3">DUF4177 domain-containing protein</fullName>
    </recommendedName>
</protein>
<proteinExistence type="predicted"/>
<sequence>MTQKWKHQVVELTYQLFESPMRQRIQEELDTRGEQGWELVSVEHDPSILGTRLYFKQPA</sequence>
<dbReference type="EMBL" id="CP011129">
    <property type="protein sequence ID" value="ALN81729.1"/>
    <property type="molecule type" value="Genomic_DNA"/>
</dbReference>
<name>A0A0S2FDV0_LYSAN</name>
<dbReference type="STRING" id="84531.LA76x_3607"/>
<dbReference type="RefSeq" id="WP_057918687.1">
    <property type="nucleotide sequence ID" value="NZ_CP011129.1"/>
</dbReference>
<keyword evidence="2" id="KW-1185">Reference proteome</keyword>
<dbReference type="KEGG" id="lab:LA76x_3607"/>
<dbReference type="AlphaFoldDB" id="A0A0S2FDV0"/>
<reference evidence="1 2" key="1">
    <citation type="journal article" date="2015" name="BMC Genomics">
        <title>Comparative genomics and metabolic profiling of the genus Lysobacter.</title>
        <authorList>
            <person name="de Bruijn I."/>
            <person name="Cheng X."/>
            <person name="de Jager V."/>
            <person name="Exposito R.G."/>
            <person name="Watrous J."/>
            <person name="Patel N."/>
            <person name="Postma J."/>
            <person name="Dorrestein P.C."/>
            <person name="Kobayashi D."/>
            <person name="Raaijmakers J.M."/>
        </authorList>
    </citation>
    <scope>NUCLEOTIDE SEQUENCE [LARGE SCALE GENOMIC DNA]</scope>
    <source>
        <strain evidence="1 2">76</strain>
    </source>
</reference>
<accession>A0A0S2FDV0</accession>
<dbReference type="OrthoDB" id="9799495at2"/>